<reference evidence="2 3" key="1">
    <citation type="submission" date="2019-12" db="EMBL/GenBank/DDBJ databases">
        <title>Genomic-based taxomic classification of the family Erythrobacteraceae.</title>
        <authorList>
            <person name="Xu L."/>
        </authorList>
    </citation>
    <scope>NUCLEOTIDE SEQUENCE [LARGE SCALE GENOMIC DNA]</scope>
    <source>
        <strain evidence="2 3">JCM 12189</strain>
    </source>
</reference>
<comment type="caution">
    <text evidence="2">The sequence shown here is derived from an EMBL/GenBank/DDBJ whole genome shotgun (WGS) entry which is preliminary data.</text>
</comment>
<accession>A0A6I4TRV3</accession>
<dbReference type="OrthoDB" id="9806840at2"/>
<organism evidence="2 3">
    <name type="scientific">Qipengyuania aquimaris</name>
    <dbReference type="NCBI Taxonomy" id="255984"/>
    <lineage>
        <taxon>Bacteria</taxon>
        <taxon>Pseudomonadati</taxon>
        <taxon>Pseudomonadota</taxon>
        <taxon>Alphaproteobacteria</taxon>
        <taxon>Sphingomonadales</taxon>
        <taxon>Erythrobacteraceae</taxon>
        <taxon>Qipengyuania</taxon>
    </lineage>
</organism>
<dbReference type="Proteomes" id="UP000432727">
    <property type="component" value="Unassembled WGS sequence"/>
</dbReference>
<evidence type="ECO:0000313" key="3">
    <source>
        <dbReference type="Proteomes" id="UP000432727"/>
    </source>
</evidence>
<dbReference type="EMBL" id="WTYI01000001">
    <property type="protein sequence ID" value="MXO97328.1"/>
    <property type="molecule type" value="Genomic_DNA"/>
</dbReference>
<dbReference type="RefSeq" id="WP_160596287.1">
    <property type="nucleotide sequence ID" value="NZ_WTYI01000001.1"/>
</dbReference>
<keyword evidence="1" id="KW-0732">Signal</keyword>
<feature type="signal peptide" evidence="1">
    <location>
        <begin position="1"/>
        <end position="21"/>
    </location>
</feature>
<evidence type="ECO:0000313" key="2">
    <source>
        <dbReference type="EMBL" id="MXO97328.1"/>
    </source>
</evidence>
<sequence length="179" mass="19941">MMKYLSALALPAALIAMPASAQSGTDRQEIKLCNNHNETVYAALALGVVNDEAKMRRVPGMPPFAYEYHGWFTLDPGECEVKRVFKYADAARNVLRSFHIYGETKGLFGGAIKKVWEGSDHRGCMKRAREKLWVSASVKVENGRIVANPCNRSDEFRAGMESLTDKNGIGQLYYNFGGR</sequence>
<proteinExistence type="predicted"/>
<protein>
    <submittedName>
        <fullName evidence="2">Uncharacterized protein</fullName>
    </submittedName>
</protein>
<evidence type="ECO:0000256" key="1">
    <source>
        <dbReference type="SAM" id="SignalP"/>
    </source>
</evidence>
<dbReference type="AlphaFoldDB" id="A0A6I4TRV3"/>
<gene>
    <name evidence="2" type="ORF">GRI34_12970</name>
</gene>
<name>A0A6I4TRV3_9SPHN</name>
<feature type="chain" id="PRO_5026014987" evidence="1">
    <location>
        <begin position="22"/>
        <end position="179"/>
    </location>
</feature>
<keyword evidence="3" id="KW-1185">Reference proteome</keyword>